<dbReference type="PROSITE" id="PS51318">
    <property type="entry name" value="TAT"/>
    <property type="match status" value="1"/>
</dbReference>
<comment type="caution">
    <text evidence="2">The sequence shown here is derived from an EMBL/GenBank/DDBJ whole genome shotgun (WGS) entry which is preliminary data.</text>
</comment>
<accession>A0A643K0H8</accession>
<organism evidence="2">
    <name type="scientific">Haloferax sp. CBA1149</name>
    <dbReference type="NCBI Taxonomy" id="2650753"/>
    <lineage>
        <taxon>Archaea</taxon>
        <taxon>Methanobacteriati</taxon>
        <taxon>Methanobacteriota</taxon>
        <taxon>Stenosarchaea group</taxon>
        <taxon>Halobacteria</taxon>
        <taxon>Halobacteriales</taxon>
        <taxon>Haloferacaceae</taxon>
        <taxon>Haloferax</taxon>
    </lineage>
</organism>
<evidence type="ECO:0008006" key="3">
    <source>
        <dbReference type="Google" id="ProtNLM"/>
    </source>
</evidence>
<sequence>MSPHPNRRTGATHARGHTSTRRALLRVIGGTALLGSVPAVASAQQPQMGTGTGQITNLEITNTRYADGVRHEDRHLEGTISGTLDGTFEEDVSGTVFPSGRVVLHGTMTFTGQVADCGTGTLHLKVSGQGTVTDPAGPIVDSTVRVVDQAANTLNVTGQGTVRQEGPNLSYDVQYRCR</sequence>
<proteinExistence type="predicted"/>
<dbReference type="EMBL" id="VZUS01000001">
    <property type="protein sequence ID" value="KAB1188107.1"/>
    <property type="molecule type" value="Genomic_DNA"/>
</dbReference>
<evidence type="ECO:0000256" key="1">
    <source>
        <dbReference type="SAM" id="MobiDB-lite"/>
    </source>
</evidence>
<dbReference type="RefSeq" id="WP_151137378.1">
    <property type="nucleotide sequence ID" value="NZ_VZUS01000001.1"/>
</dbReference>
<gene>
    <name evidence="2" type="ORF">Hfx1149_08680</name>
</gene>
<dbReference type="Gene3D" id="2.40.350.10">
    <property type="entry name" value="SO1590-like"/>
    <property type="match status" value="1"/>
</dbReference>
<name>A0A643K0H8_9EURY</name>
<dbReference type="InterPro" id="IPR006311">
    <property type="entry name" value="TAT_signal"/>
</dbReference>
<protein>
    <recommendedName>
        <fullName evidence="3">DUF3224 domain-containing protein</fullName>
    </recommendedName>
</protein>
<dbReference type="InterPro" id="IPR023159">
    <property type="entry name" value="SO1590-like_sf"/>
</dbReference>
<evidence type="ECO:0000313" key="2">
    <source>
        <dbReference type="EMBL" id="KAB1188107.1"/>
    </source>
</evidence>
<dbReference type="AlphaFoldDB" id="A0A643K0H8"/>
<feature type="region of interest" description="Disordered" evidence="1">
    <location>
        <begin position="1"/>
        <end position="20"/>
    </location>
</feature>
<reference evidence="2" key="1">
    <citation type="submission" date="2019-09" db="EMBL/GenBank/DDBJ databases">
        <title>Genomic analysis of Haloferax sp. CBA1149.</title>
        <authorList>
            <person name="Roh S.W."/>
        </authorList>
    </citation>
    <scope>NUCLEOTIDE SEQUENCE</scope>
    <source>
        <strain evidence="2">CBA1149</strain>
    </source>
</reference>